<sequence length="149" mass="16294">MSVMQRAMIILNPSSGNEEAKNYKDFICDVVESKGYDLTMRETEKAHDATLFAREAAEKGYDYVIAVGGDGTINEAVSGLAEQKYQPLFSLVPFGTVNDFARAIGVPLKPEQAIQWVKEANTEQLADIGKINDRYFVNVVALGAIAEAT</sequence>
<evidence type="ECO:0000256" key="1">
    <source>
        <dbReference type="ARBA" id="ARBA00001946"/>
    </source>
</evidence>
<dbReference type="SMART" id="SM00046">
    <property type="entry name" value="DAGKc"/>
    <property type="match status" value="1"/>
</dbReference>
<evidence type="ECO:0000256" key="2">
    <source>
        <dbReference type="ARBA" id="ARBA00005983"/>
    </source>
</evidence>
<dbReference type="GO" id="GO:0005886">
    <property type="term" value="C:plasma membrane"/>
    <property type="evidence" value="ECO:0007669"/>
    <property type="project" value="TreeGrafter"/>
</dbReference>
<accession>A0A511X2H2</accession>
<name>A0A511X2H2_9BACI</name>
<reference evidence="6 7" key="1">
    <citation type="submission" date="2019-07" db="EMBL/GenBank/DDBJ databases">
        <title>Whole genome shotgun sequence of Halolactibacillus alkaliphilus NBRC 103919.</title>
        <authorList>
            <person name="Hosoyama A."/>
            <person name="Uohara A."/>
            <person name="Ohji S."/>
            <person name="Ichikawa N."/>
        </authorList>
    </citation>
    <scope>NUCLEOTIDE SEQUENCE [LARGE SCALE GENOMIC DNA]</scope>
    <source>
        <strain evidence="6 7">NBRC 103919</strain>
    </source>
</reference>
<dbReference type="Gene3D" id="3.40.50.10330">
    <property type="entry name" value="Probable inorganic polyphosphate/atp-NAD kinase, domain 1"/>
    <property type="match status" value="1"/>
</dbReference>
<dbReference type="PANTHER" id="PTHR12358:SF106">
    <property type="entry name" value="LIPID KINASE YEGS"/>
    <property type="match status" value="1"/>
</dbReference>
<keyword evidence="3" id="KW-0547">Nucleotide-binding</keyword>
<dbReference type="InterPro" id="IPR001206">
    <property type="entry name" value="Diacylglycerol_kinase_cat_dom"/>
</dbReference>
<dbReference type="PROSITE" id="PS50146">
    <property type="entry name" value="DAGK"/>
    <property type="match status" value="1"/>
</dbReference>
<dbReference type="GO" id="GO:0005524">
    <property type="term" value="F:ATP binding"/>
    <property type="evidence" value="ECO:0007669"/>
    <property type="project" value="UniProtKB-KW"/>
</dbReference>
<dbReference type="Proteomes" id="UP000321400">
    <property type="component" value="Unassembled WGS sequence"/>
</dbReference>
<dbReference type="EMBL" id="BJYE01000019">
    <property type="protein sequence ID" value="GEN57149.1"/>
    <property type="molecule type" value="Genomic_DNA"/>
</dbReference>
<dbReference type="InterPro" id="IPR017438">
    <property type="entry name" value="ATP-NAD_kinase_N"/>
</dbReference>
<dbReference type="PANTHER" id="PTHR12358">
    <property type="entry name" value="SPHINGOSINE KINASE"/>
    <property type="match status" value="1"/>
</dbReference>
<protein>
    <recommendedName>
        <fullName evidence="5">DAGKc domain-containing protein</fullName>
    </recommendedName>
</protein>
<feature type="domain" description="DAGKc" evidence="5">
    <location>
        <begin position="2"/>
        <end position="135"/>
    </location>
</feature>
<dbReference type="SUPFAM" id="SSF111331">
    <property type="entry name" value="NAD kinase/diacylglycerol kinase-like"/>
    <property type="match status" value="1"/>
</dbReference>
<dbReference type="Pfam" id="PF00781">
    <property type="entry name" value="DAGK_cat"/>
    <property type="match status" value="1"/>
</dbReference>
<evidence type="ECO:0000256" key="3">
    <source>
        <dbReference type="ARBA" id="ARBA00022741"/>
    </source>
</evidence>
<evidence type="ECO:0000259" key="5">
    <source>
        <dbReference type="PROSITE" id="PS50146"/>
    </source>
</evidence>
<comment type="similarity">
    <text evidence="2">Belongs to the diacylglycerol/lipid kinase family.</text>
</comment>
<evidence type="ECO:0000313" key="7">
    <source>
        <dbReference type="Proteomes" id="UP000321400"/>
    </source>
</evidence>
<keyword evidence="4" id="KW-0067">ATP-binding</keyword>
<dbReference type="AlphaFoldDB" id="A0A511X2H2"/>
<organism evidence="6 7">
    <name type="scientific">Halolactibacillus alkaliphilus</name>
    <dbReference type="NCBI Taxonomy" id="442899"/>
    <lineage>
        <taxon>Bacteria</taxon>
        <taxon>Bacillati</taxon>
        <taxon>Bacillota</taxon>
        <taxon>Bacilli</taxon>
        <taxon>Bacillales</taxon>
        <taxon>Bacillaceae</taxon>
        <taxon>Halolactibacillus</taxon>
    </lineage>
</organism>
<gene>
    <name evidence="6" type="ORF">HAL01_16130</name>
</gene>
<dbReference type="InterPro" id="IPR050187">
    <property type="entry name" value="Lipid_Phosphate_FormReg"/>
</dbReference>
<proteinExistence type="inferred from homology"/>
<evidence type="ECO:0000256" key="4">
    <source>
        <dbReference type="ARBA" id="ARBA00022840"/>
    </source>
</evidence>
<dbReference type="GO" id="GO:0004143">
    <property type="term" value="F:ATP-dependent diacylglycerol kinase activity"/>
    <property type="evidence" value="ECO:0007669"/>
    <property type="project" value="TreeGrafter"/>
</dbReference>
<dbReference type="STRING" id="442899.SAMN05720591_11935"/>
<evidence type="ECO:0000313" key="6">
    <source>
        <dbReference type="EMBL" id="GEN57149.1"/>
    </source>
</evidence>
<comment type="cofactor">
    <cofactor evidence="1">
        <name>Mg(2+)</name>
        <dbReference type="ChEBI" id="CHEBI:18420"/>
    </cofactor>
</comment>
<dbReference type="InterPro" id="IPR016064">
    <property type="entry name" value="NAD/diacylglycerol_kinase_sf"/>
</dbReference>
<keyword evidence="7" id="KW-1185">Reference proteome</keyword>
<comment type="caution">
    <text evidence="6">The sequence shown here is derived from an EMBL/GenBank/DDBJ whole genome shotgun (WGS) entry which is preliminary data.</text>
</comment>